<dbReference type="InterPro" id="IPR019199">
    <property type="entry name" value="Virulence_VapD/CRISPR_Cas2"/>
</dbReference>
<evidence type="ECO:0000256" key="5">
    <source>
        <dbReference type="ARBA" id="ARBA00022759"/>
    </source>
</evidence>
<comment type="caution">
    <text evidence="10">The sequence shown here is derived from an EMBL/GenBank/DDBJ whole genome shotgun (WGS) entry which is preliminary data.</text>
</comment>
<comment type="cofactor">
    <cofactor evidence="1 9">
        <name>Mg(2+)</name>
        <dbReference type="ChEBI" id="CHEBI:18420"/>
    </cofactor>
</comment>
<dbReference type="InterPro" id="IPR021127">
    <property type="entry name" value="CRISPR_associated_Cas2"/>
</dbReference>
<dbReference type="PATRIC" id="fig|1256908.3.peg.2329"/>
<evidence type="ECO:0000256" key="7">
    <source>
        <dbReference type="ARBA" id="ARBA00022842"/>
    </source>
</evidence>
<accession>U2PGT6</accession>
<dbReference type="GO" id="GO:0004521">
    <property type="term" value="F:RNA endonuclease activity"/>
    <property type="evidence" value="ECO:0007669"/>
    <property type="project" value="InterPro"/>
</dbReference>
<dbReference type="HOGENOM" id="CLU_150500_1_1_9"/>
<dbReference type="GO" id="GO:0043571">
    <property type="term" value="P:maintenance of CRISPR repeat elements"/>
    <property type="evidence" value="ECO:0007669"/>
    <property type="project" value="UniProtKB-UniRule"/>
</dbReference>
<gene>
    <name evidence="9" type="primary">cas2</name>
    <name evidence="10" type="ORF">HMPREF0373_02529</name>
</gene>
<dbReference type="eggNOG" id="COG3512">
    <property type="taxonomic scope" value="Bacteria"/>
</dbReference>
<name>U2PGT6_EUBRA</name>
<keyword evidence="4 9" id="KW-0479">Metal-binding</keyword>
<feature type="binding site" evidence="9">
    <location>
        <position position="13"/>
    </location>
    <ligand>
        <name>Mg(2+)</name>
        <dbReference type="ChEBI" id="CHEBI:18420"/>
        <note>catalytic</note>
    </ligand>
</feature>
<keyword evidence="6 9" id="KW-0378">Hydrolase</keyword>
<keyword evidence="5 9" id="KW-0255">Endonuclease</keyword>
<sequence>MSYRYMRILVMFDLPVGTESERKNYRLFRKYLIKSGFLMLQESVYCKIAQNTTVADAIIANVRKNGPDDGLVQVLKITEKQYSRMEYIVGESKSDVLDSDERLVVL</sequence>
<keyword evidence="8 9" id="KW-0051">Antiviral defense</keyword>
<dbReference type="EMBL" id="AWVJ01000149">
    <property type="protein sequence ID" value="ERK43391.1"/>
    <property type="molecule type" value="Genomic_DNA"/>
</dbReference>
<dbReference type="HAMAP" id="MF_01471">
    <property type="entry name" value="Cas2"/>
    <property type="match status" value="1"/>
</dbReference>
<evidence type="ECO:0000256" key="1">
    <source>
        <dbReference type="ARBA" id="ARBA00001946"/>
    </source>
</evidence>
<dbReference type="GO" id="GO:0051607">
    <property type="term" value="P:defense response to virus"/>
    <property type="evidence" value="ECO:0007669"/>
    <property type="project" value="UniProtKB-UniRule"/>
</dbReference>
<evidence type="ECO:0000256" key="2">
    <source>
        <dbReference type="ARBA" id="ARBA00009959"/>
    </source>
</evidence>
<dbReference type="Proteomes" id="UP000016608">
    <property type="component" value="Unassembled WGS sequence"/>
</dbReference>
<evidence type="ECO:0000256" key="9">
    <source>
        <dbReference type="HAMAP-Rule" id="MF_01471"/>
    </source>
</evidence>
<comment type="subunit">
    <text evidence="9">Homodimer, forms a heterotetramer with a Cas1 homodimer.</text>
</comment>
<evidence type="ECO:0000313" key="11">
    <source>
        <dbReference type="Proteomes" id="UP000016608"/>
    </source>
</evidence>
<comment type="similarity">
    <text evidence="2 9">Belongs to the CRISPR-associated endoribonuclease Cas2 protein family.</text>
</comment>
<protein>
    <recommendedName>
        <fullName evidence="9">CRISPR-associated endoribonuclease Cas2</fullName>
        <ecNumber evidence="9">3.1.-.-</ecNumber>
    </recommendedName>
</protein>
<comment type="function">
    <text evidence="9">CRISPR (clustered regularly interspaced short palindromic repeat), is an adaptive immune system that provides protection against mobile genetic elements (viruses, transposable elements and conjugative plasmids). CRISPR clusters contain sequences complementary to antecedent mobile elements and target invading nucleic acids. CRISPR clusters are transcribed and processed into CRISPR RNA (crRNA). Functions as a ssRNA-specific endoribonuclease. Involved in the integration of spacer DNA into the CRISPR cassette.</text>
</comment>
<organism evidence="10 11">
    <name type="scientific">Eubacterium ramulus ATCC 29099</name>
    <dbReference type="NCBI Taxonomy" id="1256908"/>
    <lineage>
        <taxon>Bacteria</taxon>
        <taxon>Bacillati</taxon>
        <taxon>Bacillota</taxon>
        <taxon>Clostridia</taxon>
        <taxon>Eubacteriales</taxon>
        <taxon>Eubacteriaceae</taxon>
        <taxon>Eubacterium</taxon>
    </lineage>
</organism>
<dbReference type="Pfam" id="PF09827">
    <property type="entry name" value="CRISPR_Cas2"/>
    <property type="match status" value="1"/>
</dbReference>
<dbReference type="AlphaFoldDB" id="U2PGT6"/>
<dbReference type="EC" id="3.1.-.-" evidence="9"/>
<evidence type="ECO:0000313" key="10">
    <source>
        <dbReference type="EMBL" id="ERK43391.1"/>
    </source>
</evidence>
<proteinExistence type="inferred from homology"/>
<keyword evidence="7 9" id="KW-0460">Magnesium</keyword>
<dbReference type="GO" id="GO:0016787">
    <property type="term" value="F:hydrolase activity"/>
    <property type="evidence" value="ECO:0007669"/>
    <property type="project" value="UniProtKB-KW"/>
</dbReference>
<evidence type="ECO:0000256" key="4">
    <source>
        <dbReference type="ARBA" id="ARBA00022723"/>
    </source>
</evidence>
<dbReference type="SUPFAM" id="SSF143430">
    <property type="entry name" value="TTP0101/SSO1404-like"/>
    <property type="match status" value="1"/>
</dbReference>
<dbReference type="NCBIfam" id="TIGR01573">
    <property type="entry name" value="cas2"/>
    <property type="match status" value="1"/>
</dbReference>
<dbReference type="GO" id="GO:0046872">
    <property type="term" value="F:metal ion binding"/>
    <property type="evidence" value="ECO:0007669"/>
    <property type="project" value="UniProtKB-UniRule"/>
</dbReference>
<reference evidence="10 11" key="1">
    <citation type="submission" date="2013-06" db="EMBL/GenBank/DDBJ databases">
        <authorList>
            <person name="Weinstock G."/>
            <person name="Sodergren E."/>
            <person name="Lobos E.A."/>
            <person name="Fulton L."/>
            <person name="Fulton R."/>
            <person name="Courtney L."/>
            <person name="Fronick C."/>
            <person name="O'Laughlin M."/>
            <person name="Godfrey J."/>
            <person name="Wilson R.M."/>
            <person name="Miner T."/>
            <person name="Farmer C."/>
            <person name="Delehaunty K."/>
            <person name="Cordes M."/>
            <person name="Minx P."/>
            <person name="Tomlinson C."/>
            <person name="Chen J."/>
            <person name="Wollam A."/>
            <person name="Pepin K.H."/>
            <person name="Bhonagiri V."/>
            <person name="Zhang X."/>
            <person name="Warren W."/>
            <person name="Mitreva M."/>
            <person name="Mardis E.R."/>
            <person name="Wilson R.K."/>
        </authorList>
    </citation>
    <scope>NUCLEOTIDE SEQUENCE [LARGE SCALE GENOMIC DNA]</scope>
    <source>
        <strain evidence="10 11">ATCC 29099</strain>
    </source>
</reference>
<keyword evidence="11" id="KW-1185">Reference proteome</keyword>
<evidence type="ECO:0000256" key="6">
    <source>
        <dbReference type="ARBA" id="ARBA00022801"/>
    </source>
</evidence>
<keyword evidence="3 9" id="KW-0540">Nuclease</keyword>
<evidence type="ECO:0000256" key="3">
    <source>
        <dbReference type="ARBA" id="ARBA00022722"/>
    </source>
</evidence>
<evidence type="ECO:0000256" key="8">
    <source>
        <dbReference type="ARBA" id="ARBA00023118"/>
    </source>
</evidence>